<evidence type="ECO:0000313" key="3">
    <source>
        <dbReference type="Proteomes" id="UP001138793"/>
    </source>
</evidence>
<accession>A0A9X0YVK9</accession>
<dbReference type="Proteomes" id="UP001138793">
    <property type="component" value="Unassembled WGS sequence"/>
</dbReference>
<keyword evidence="3" id="KW-1185">Reference proteome</keyword>
<evidence type="ECO:0000256" key="1">
    <source>
        <dbReference type="SAM" id="MobiDB-lite"/>
    </source>
</evidence>
<feature type="region of interest" description="Disordered" evidence="1">
    <location>
        <begin position="49"/>
        <end position="72"/>
    </location>
</feature>
<dbReference type="EMBL" id="JAGGMB010000014">
    <property type="protein sequence ID" value="MBP2079222.1"/>
    <property type="molecule type" value="Genomic_DNA"/>
</dbReference>
<protein>
    <submittedName>
        <fullName evidence="2">Uncharacterized protein</fullName>
    </submittedName>
</protein>
<name>A0A9X0YVK9_9BACI</name>
<comment type="caution">
    <text evidence="2">The sequence shown here is derived from an EMBL/GenBank/DDBJ whole genome shotgun (WGS) entry which is preliminary data.</text>
</comment>
<organism evidence="2 3">
    <name type="scientific">Oceanobacillus polygoni</name>
    <dbReference type="NCBI Taxonomy" id="1235259"/>
    <lineage>
        <taxon>Bacteria</taxon>
        <taxon>Bacillati</taxon>
        <taxon>Bacillota</taxon>
        <taxon>Bacilli</taxon>
        <taxon>Bacillales</taxon>
        <taxon>Bacillaceae</taxon>
        <taxon>Oceanobacillus</taxon>
    </lineage>
</organism>
<feature type="compositionally biased region" description="Basic and acidic residues" evidence="1">
    <location>
        <begin position="62"/>
        <end position="72"/>
    </location>
</feature>
<sequence>MVLRSARLGVMLVKRSVLLILYWSNDLGLTILRARSKLLILKDEHPAIKSDQTATGPTPKADYNHRKSDSLHPKSRHIEAICKQAKPGLHSINSETLFRLCYIKQLRSGDSVMKIEGRKRRERPWAYIQ</sequence>
<gene>
    <name evidence="2" type="ORF">J2Z64_003519</name>
</gene>
<evidence type="ECO:0000313" key="2">
    <source>
        <dbReference type="EMBL" id="MBP2079222.1"/>
    </source>
</evidence>
<reference evidence="2" key="1">
    <citation type="submission" date="2021-03" db="EMBL/GenBank/DDBJ databases">
        <title>Genomic Encyclopedia of Type Strains, Phase IV (KMG-IV): sequencing the most valuable type-strain genomes for metagenomic binning, comparative biology and taxonomic classification.</title>
        <authorList>
            <person name="Goeker M."/>
        </authorList>
    </citation>
    <scope>NUCLEOTIDE SEQUENCE</scope>
    <source>
        <strain evidence="2">DSM 107338</strain>
    </source>
</reference>
<dbReference type="AlphaFoldDB" id="A0A9X0YVK9"/>
<proteinExistence type="predicted"/>